<gene>
    <name evidence="1" type="ORF">VP01_496g14</name>
</gene>
<dbReference type="PANTHER" id="PTHR46564:SF1">
    <property type="entry name" value="TRANSPOSASE"/>
    <property type="match status" value="1"/>
</dbReference>
<dbReference type="Proteomes" id="UP000037035">
    <property type="component" value="Unassembled WGS sequence"/>
</dbReference>
<proteinExistence type="predicted"/>
<protein>
    <submittedName>
        <fullName evidence="1">Uncharacterized protein</fullName>
    </submittedName>
</protein>
<accession>A0A0L6UNV5</accession>
<dbReference type="VEuPathDB" id="FungiDB:VP01_496g14"/>
<evidence type="ECO:0000313" key="1">
    <source>
        <dbReference type="EMBL" id="KNZ49515.1"/>
    </source>
</evidence>
<dbReference type="AlphaFoldDB" id="A0A0L6UNV5"/>
<dbReference type="EMBL" id="LAVV01010131">
    <property type="protein sequence ID" value="KNZ49515.1"/>
    <property type="molecule type" value="Genomic_DNA"/>
</dbReference>
<organism evidence="1 2">
    <name type="scientific">Puccinia sorghi</name>
    <dbReference type="NCBI Taxonomy" id="27349"/>
    <lineage>
        <taxon>Eukaryota</taxon>
        <taxon>Fungi</taxon>
        <taxon>Dikarya</taxon>
        <taxon>Basidiomycota</taxon>
        <taxon>Pucciniomycotina</taxon>
        <taxon>Pucciniomycetes</taxon>
        <taxon>Pucciniales</taxon>
        <taxon>Pucciniaceae</taxon>
        <taxon>Puccinia</taxon>
    </lineage>
</organism>
<sequence length="210" mass="24305">MAAKKYTQSFIFHSLSQKISHQYLSSWAKLYHERQKVFCNLEGYVVQGSNSLFSAEDQEFMIELVRTEFKCSLTRCVSNYMTTWEGSMESTPLQQTWFKNCQKAYVHAELLINPASALKTCCCHSQGPEMEQLHPNTRWILAMTVTNLTVTAKELEHFINCLTSINTPKSTQFWLWIMPPFTMSHELAALPRNWCLTELLATLLSQTQPY</sequence>
<keyword evidence="2" id="KW-1185">Reference proteome</keyword>
<dbReference type="PANTHER" id="PTHR46564">
    <property type="entry name" value="TRANSPOSASE"/>
    <property type="match status" value="1"/>
</dbReference>
<evidence type="ECO:0000313" key="2">
    <source>
        <dbReference type="Proteomes" id="UP000037035"/>
    </source>
</evidence>
<name>A0A0L6UNV5_9BASI</name>
<reference evidence="1 2" key="1">
    <citation type="submission" date="2015-08" db="EMBL/GenBank/DDBJ databases">
        <title>Next Generation Sequencing and Analysis of the Genome of Puccinia sorghi L Schw, the Causal Agent of Maize Common Rust.</title>
        <authorList>
            <person name="Rochi L."/>
            <person name="Burguener G."/>
            <person name="Darino M."/>
            <person name="Turjanski A."/>
            <person name="Kreff E."/>
            <person name="Dieguez M.J."/>
            <person name="Sacco F."/>
        </authorList>
    </citation>
    <scope>NUCLEOTIDE SEQUENCE [LARGE SCALE GENOMIC DNA]</scope>
    <source>
        <strain evidence="1 2">RO10H11247</strain>
    </source>
</reference>
<comment type="caution">
    <text evidence="1">The sequence shown here is derived from an EMBL/GenBank/DDBJ whole genome shotgun (WGS) entry which is preliminary data.</text>
</comment>